<reference evidence="2" key="1">
    <citation type="submission" date="2021-06" db="EMBL/GenBank/DDBJ databases">
        <authorList>
            <person name="Hodson N. C."/>
            <person name="Mongue J. A."/>
            <person name="Jaron S. K."/>
        </authorList>
    </citation>
    <scope>NUCLEOTIDE SEQUENCE</scope>
</reference>
<proteinExistence type="predicted"/>
<sequence>MAIEEELGEEGEDKSQQLEIEPEVLPTDKTENVLKWLQKEENHKNVSSFKQQTYRLGGKQLGLVNCATVAYVLAIAGVTVRRGSNAVSTVVANFTTTPSQVSDAVAASHLGLVGPTVPLCLQWTGDQTQEQKSFEKNGRHEGVATKVALSTGCTIRVSEQR</sequence>
<dbReference type="EMBL" id="CAJVCH010076620">
    <property type="protein sequence ID" value="CAG7721063.1"/>
    <property type="molecule type" value="Genomic_DNA"/>
</dbReference>
<name>A0A8J2JJ43_9HEXA</name>
<accession>A0A8J2JJ43</accession>
<gene>
    <name evidence="2" type="ORF">AFUS01_LOCUS10312</name>
</gene>
<dbReference type="AlphaFoldDB" id="A0A8J2JJ43"/>
<dbReference type="Proteomes" id="UP000708208">
    <property type="component" value="Unassembled WGS sequence"/>
</dbReference>
<feature type="region of interest" description="Disordered" evidence="1">
    <location>
        <begin position="1"/>
        <end position="22"/>
    </location>
</feature>
<organism evidence="2 3">
    <name type="scientific">Allacma fusca</name>
    <dbReference type="NCBI Taxonomy" id="39272"/>
    <lineage>
        <taxon>Eukaryota</taxon>
        <taxon>Metazoa</taxon>
        <taxon>Ecdysozoa</taxon>
        <taxon>Arthropoda</taxon>
        <taxon>Hexapoda</taxon>
        <taxon>Collembola</taxon>
        <taxon>Symphypleona</taxon>
        <taxon>Sminthuridae</taxon>
        <taxon>Allacma</taxon>
    </lineage>
</organism>
<evidence type="ECO:0000313" key="2">
    <source>
        <dbReference type="EMBL" id="CAG7721063.1"/>
    </source>
</evidence>
<feature type="compositionally biased region" description="Acidic residues" evidence="1">
    <location>
        <begin position="1"/>
        <end position="12"/>
    </location>
</feature>
<comment type="caution">
    <text evidence="2">The sequence shown here is derived from an EMBL/GenBank/DDBJ whole genome shotgun (WGS) entry which is preliminary data.</text>
</comment>
<evidence type="ECO:0000313" key="3">
    <source>
        <dbReference type="Proteomes" id="UP000708208"/>
    </source>
</evidence>
<protein>
    <submittedName>
        <fullName evidence="2">Uncharacterized protein</fullName>
    </submittedName>
</protein>
<evidence type="ECO:0000256" key="1">
    <source>
        <dbReference type="SAM" id="MobiDB-lite"/>
    </source>
</evidence>
<keyword evidence="3" id="KW-1185">Reference proteome</keyword>